<evidence type="ECO:0000259" key="7">
    <source>
        <dbReference type="Pfam" id="PF10516"/>
    </source>
</evidence>
<sequence>MSETTTKPETKPEESISSLTALAQKQYALKNYSAAAELYGKACELQTKEHDNNDNDPRNAELLFLYGKALFQVALSKSDVLGGTTPTPTLEDTKKGGKKKEEDAAPAARKGALVNITGDENFEDDEEESGSEDEEEEKEGEEDDDDDFSIAWNILDLARVLFQKRLDGLPEDLTPEKREEEEKKLKTQQADALDLLGELSLESESFQQAATDIKSALEIKEQLLPPSSNILSELHYKLSLALEFSAEDPDLPQEQKDKLRDQAQDHLKAAIDSCKLRISEEEEKLATLVNGAEDPKGKGKAKAVSLEPSPDDSDEVTKMKANIKDVKEMTHELQSRLNDLKQTAKQAALPFDPKDPLASVFANALANGGGAKKALEEVMKGANDISGLIKKKPVVAEKKEEPAEVKKEEKTEEKKEEAVVVEKKEVVVEAAQREKTPLGKRKAEDDLAGQVTPGTGVPDKKARVEEVKDDEA</sequence>
<feature type="region of interest" description="Disordered" evidence="6">
    <location>
        <begin position="78"/>
        <end position="148"/>
    </location>
</feature>
<name>A0A3N4IA61_ASCIM</name>
<dbReference type="PANTHER" id="PTHR15081">
    <property type="entry name" value="NUCLEAR AUTOANTIGENIC SPERM PROTEIN NASP -RELATED"/>
    <property type="match status" value="1"/>
</dbReference>
<dbReference type="OrthoDB" id="5587616at2759"/>
<evidence type="ECO:0000313" key="9">
    <source>
        <dbReference type="Proteomes" id="UP000275078"/>
    </source>
</evidence>
<dbReference type="SUPFAM" id="SSF48452">
    <property type="entry name" value="TPR-like"/>
    <property type="match status" value="1"/>
</dbReference>
<gene>
    <name evidence="8" type="ORF">BJ508DRAFT_414179</name>
</gene>
<dbReference type="STRING" id="1160509.A0A3N4IA61"/>
<keyword evidence="4" id="KW-0802">TPR repeat</keyword>
<evidence type="ECO:0000256" key="6">
    <source>
        <dbReference type="SAM" id="MobiDB-lite"/>
    </source>
</evidence>
<feature type="compositionally biased region" description="Basic and acidic residues" evidence="6">
    <location>
        <begin position="91"/>
        <end position="103"/>
    </location>
</feature>
<evidence type="ECO:0000313" key="8">
    <source>
        <dbReference type="EMBL" id="RPA82346.1"/>
    </source>
</evidence>
<accession>A0A3N4IA61</accession>
<keyword evidence="9" id="KW-1185">Reference proteome</keyword>
<keyword evidence="3" id="KW-0677">Repeat</keyword>
<dbReference type="GO" id="GO:0005654">
    <property type="term" value="C:nucleoplasm"/>
    <property type="evidence" value="ECO:0007669"/>
    <property type="project" value="TreeGrafter"/>
</dbReference>
<dbReference type="InterPro" id="IPR019734">
    <property type="entry name" value="TPR_rpt"/>
</dbReference>
<comment type="similarity">
    <text evidence="2">Belongs to the NASP family.</text>
</comment>
<feature type="region of interest" description="Disordered" evidence="6">
    <location>
        <begin position="287"/>
        <end position="317"/>
    </location>
</feature>
<comment type="subcellular location">
    <subcellularLocation>
        <location evidence="1">Nucleus</location>
    </subcellularLocation>
</comment>
<evidence type="ECO:0000256" key="3">
    <source>
        <dbReference type="ARBA" id="ARBA00022737"/>
    </source>
</evidence>
<dbReference type="Pfam" id="PF10516">
    <property type="entry name" value="SHNi-TPR"/>
    <property type="match status" value="1"/>
</dbReference>
<keyword evidence="5" id="KW-0539">Nucleus</keyword>
<evidence type="ECO:0000256" key="1">
    <source>
        <dbReference type="ARBA" id="ARBA00004123"/>
    </source>
</evidence>
<dbReference type="InterPro" id="IPR019544">
    <property type="entry name" value="Tetratricopeptide_SHNi-TPR_dom"/>
</dbReference>
<evidence type="ECO:0000256" key="2">
    <source>
        <dbReference type="ARBA" id="ARBA00008402"/>
    </source>
</evidence>
<reference evidence="8 9" key="1">
    <citation type="journal article" date="2018" name="Nat. Ecol. Evol.">
        <title>Pezizomycetes genomes reveal the molecular basis of ectomycorrhizal truffle lifestyle.</title>
        <authorList>
            <person name="Murat C."/>
            <person name="Payen T."/>
            <person name="Noel B."/>
            <person name="Kuo A."/>
            <person name="Morin E."/>
            <person name="Chen J."/>
            <person name="Kohler A."/>
            <person name="Krizsan K."/>
            <person name="Balestrini R."/>
            <person name="Da Silva C."/>
            <person name="Montanini B."/>
            <person name="Hainaut M."/>
            <person name="Levati E."/>
            <person name="Barry K.W."/>
            <person name="Belfiori B."/>
            <person name="Cichocki N."/>
            <person name="Clum A."/>
            <person name="Dockter R.B."/>
            <person name="Fauchery L."/>
            <person name="Guy J."/>
            <person name="Iotti M."/>
            <person name="Le Tacon F."/>
            <person name="Lindquist E.A."/>
            <person name="Lipzen A."/>
            <person name="Malagnac F."/>
            <person name="Mello A."/>
            <person name="Molinier V."/>
            <person name="Miyauchi S."/>
            <person name="Poulain J."/>
            <person name="Riccioni C."/>
            <person name="Rubini A."/>
            <person name="Sitrit Y."/>
            <person name="Splivallo R."/>
            <person name="Traeger S."/>
            <person name="Wang M."/>
            <person name="Zifcakova L."/>
            <person name="Wipf D."/>
            <person name="Zambonelli A."/>
            <person name="Paolocci F."/>
            <person name="Nowrousian M."/>
            <person name="Ottonello S."/>
            <person name="Baldrian P."/>
            <person name="Spatafora J.W."/>
            <person name="Henrissat B."/>
            <person name="Nagy L.G."/>
            <person name="Aury J.M."/>
            <person name="Wincker P."/>
            <person name="Grigoriev I.V."/>
            <person name="Bonfante P."/>
            <person name="Martin F.M."/>
        </authorList>
    </citation>
    <scope>NUCLEOTIDE SEQUENCE [LARGE SCALE GENOMIC DNA]</scope>
    <source>
        <strain evidence="8 9">RN42</strain>
    </source>
</reference>
<dbReference type="SMART" id="SM00028">
    <property type="entry name" value="TPR"/>
    <property type="match status" value="2"/>
</dbReference>
<evidence type="ECO:0000256" key="4">
    <source>
        <dbReference type="ARBA" id="ARBA00022803"/>
    </source>
</evidence>
<dbReference type="Gene3D" id="1.25.40.10">
    <property type="entry name" value="Tetratricopeptide repeat domain"/>
    <property type="match status" value="1"/>
</dbReference>
<evidence type="ECO:0000256" key="5">
    <source>
        <dbReference type="ARBA" id="ARBA00023242"/>
    </source>
</evidence>
<dbReference type="PANTHER" id="PTHR15081:SF1">
    <property type="entry name" value="NUCLEAR AUTOANTIGENIC SPERM PROTEIN"/>
    <property type="match status" value="1"/>
</dbReference>
<feature type="compositionally biased region" description="Basic and acidic residues" evidence="6">
    <location>
        <begin position="430"/>
        <end position="445"/>
    </location>
</feature>
<protein>
    <recommendedName>
        <fullName evidence="7">Tetratricopeptide SHNi-TPR domain-containing protein</fullName>
    </recommendedName>
</protein>
<feature type="compositionally biased region" description="Acidic residues" evidence="6">
    <location>
        <begin position="120"/>
        <end position="148"/>
    </location>
</feature>
<dbReference type="GO" id="GO:0034080">
    <property type="term" value="P:CENP-A containing chromatin assembly"/>
    <property type="evidence" value="ECO:0007669"/>
    <property type="project" value="TreeGrafter"/>
</dbReference>
<dbReference type="EMBL" id="ML119672">
    <property type="protein sequence ID" value="RPA82346.1"/>
    <property type="molecule type" value="Genomic_DNA"/>
</dbReference>
<feature type="region of interest" description="Disordered" evidence="6">
    <location>
        <begin position="397"/>
        <end position="416"/>
    </location>
</feature>
<feature type="region of interest" description="Disordered" evidence="6">
    <location>
        <begin position="430"/>
        <end position="472"/>
    </location>
</feature>
<organism evidence="8 9">
    <name type="scientific">Ascobolus immersus RN42</name>
    <dbReference type="NCBI Taxonomy" id="1160509"/>
    <lineage>
        <taxon>Eukaryota</taxon>
        <taxon>Fungi</taxon>
        <taxon>Dikarya</taxon>
        <taxon>Ascomycota</taxon>
        <taxon>Pezizomycotina</taxon>
        <taxon>Pezizomycetes</taxon>
        <taxon>Pezizales</taxon>
        <taxon>Ascobolaceae</taxon>
        <taxon>Ascobolus</taxon>
    </lineage>
</organism>
<dbReference type="GO" id="GO:0042393">
    <property type="term" value="F:histone binding"/>
    <property type="evidence" value="ECO:0007669"/>
    <property type="project" value="TreeGrafter"/>
</dbReference>
<dbReference type="Proteomes" id="UP000275078">
    <property type="component" value="Unassembled WGS sequence"/>
</dbReference>
<feature type="domain" description="Tetratricopeptide SHNi-TPR" evidence="7">
    <location>
        <begin position="190"/>
        <end position="227"/>
    </location>
</feature>
<dbReference type="InterPro" id="IPR051730">
    <property type="entry name" value="NASP-like"/>
</dbReference>
<dbReference type="AlphaFoldDB" id="A0A3N4IA61"/>
<proteinExistence type="inferred from homology"/>
<dbReference type="GO" id="GO:0006335">
    <property type="term" value="P:DNA replication-dependent chromatin assembly"/>
    <property type="evidence" value="ECO:0007669"/>
    <property type="project" value="TreeGrafter"/>
</dbReference>
<dbReference type="InterPro" id="IPR011990">
    <property type="entry name" value="TPR-like_helical_dom_sf"/>
</dbReference>